<dbReference type="GO" id="GO:0004407">
    <property type="term" value="F:histone deacetylase activity"/>
    <property type="evidence" value="ECO:0007669"/>
    <property type="project" value="TreeGrafter"/>
</dbReference>
<dbReference type="Gene3D" id="3.40.800.20">
    <property type="entry name" value="Histone deacetylase domain"/>
    <property type="match status" value="2"/>
</dbReference>
<comment type="caution">
    <text evidence="3">The sequence shown here is derived from an EMBL/GenBank/DDBJ whole genome shotgun (WGS) entry which is preliminary data.</text>
</comment>
<dbReference type="InterPro" id="IPR037138">
    <property type="entry name" value="His_deacetylse_dom_sf"/>
</dbReference>
<dbReference type="PRINTS" id="PR01270">
    <property type="entry name" value="HDASUPER"/>
</dbReference>
<dbReference type="Pfam" id="PF00850">
    <property type="entry name" value="Hist_deacetyl"/>
    <property type="match status" value="1"/>
</dbReference>
<reference evidence="3" key="1">
    <citation type="submission" date="2021-06" db="EMBL/GenBank/DDBJ databases">
        <authorList>
            <person name="Kallberg Y."/>
            <person name="Tangrot J."/>
            <person name="Rosling A."/>
        </authorList>
    </citation>
    <scope>NUCLEOTIDE SEQUENCE</scope>
    <source>
        <strain evidence="3">IN212</strain>
    </source>
</reference>
<dbReference type="PANTHER" id="PTHR10625:SF10">
    <property type="entry name" value="HISTONE DEACETYLASE HDAC1"/>
    <property type="match status" value="1"/>
</dbReference>
<organism evidence="3 4">
    <name type="scientific">Racocetra fulgida</name>
    <dbReference type="NCBI Taxonomy" id="60492"/>
    <lineage>
        <taxon>Eukaryota</taxon>
        <taxon>Fungi</taxon>
        <taxon>Fungi incertae sedis</taxon>
        <taxon>Mucoromycota</taxon>
        <taxon>Glomeromycotina</taxon>
        <taxon>Glomeromycetes</taxon>
        <taxon>Diversisporales</taxon>
        <taxon>Gigasporaceae</taxon>
        <taxon>Racocetra</taxon>
    </lineage>
</organism>
<evidence type="ECO:0000313" key="4">
    <source>
        <dbReference type="Proteomes" id="UP000789396"/>
    </source>
</evidence>
<accession>A0A9N9G5A5</accession>
<name>A0A9N9G5A5_9GLOM</name>
<keyword evidence="4" id="KW-1185">Reference proteome</keyword>
<evidence type="ECO:0000259" key="2">
    <source>
        <dbReference type="Pfam" id="PF00850"/>
    </source>
</evidence>
<proteinExistence type="predicted"/>
<dbReference type="InterPro" id="IPR023801">
    <property type="entry name" value="His_deacetylse_dom"/>
</dbReference>
<dbReference type="PANTHER" id="PTHR10625">
    <property type="entry name" value="HISTONE DEACETYLASE HDAC1-RELATED"/>
    <property type="match status" value="1"/>
</dbReference>
<sequence>AANKLTSGESDIAINWSGGLHHAKRFEASGFCYVNDIVLAILELLRFYQRVLYIDIDIHHGDGVEEAFYTTDRVLTSCVDFVKDFNIPLLVVGGGGYTIRNVARAWTYETGLLLGEQLNEERQLNTRIVPENELSDSEDEGGRRHERSYYPNGKAGESSARKIRANNKNSHYESESRGSSSRSSKTNSGIRDQGRNKSSRSNQIFDDVLNTTVSTSVPSADRPSIMTPSPSSSRPPAPPSDVTQEDAIASAPGTPPISNANNPNETVTAANETTTTMDIDTAEPEPEPIVKDEEIDDVAMQS</sequence>
<dbReference type="GO" id="GO:0040029">
    <property type="term" value="P:epigenetic regulation of gene expression"/>
    <property type="evidence" value="ECO:0007669"/>
    <property type="project" value="TreeGrafter"/>
</dbReference>
<feature type="compositionally biased region" description="Low complexity" evidence="1">
    <location>
        <begin position="259"/>
        <end position="276"/>
    </location>
</feature>
<feature type="compositionally biased region" description="Polar residues" evidence="1">
    <location>
        <begin position="199"/>
        <end position="218"/>
    </location>
</feature>
<evidence type="ECO:0000256" key="1">
    <source>
        <dbReference type="SAM" id="MobiDB-lite"/>
    </source>
</evidence>
<feature type="domain" description="Histone deacetylase" evidence="2">
    <location>
        <begin position="1"/>
        <end position="76"/>
    </location>
</feature>
<feature type="compositionally biased region" description="Acidic residues" evidence="1">
    <location>
        <begin position="293"/>
        <end position="302"/>
    </location>
</feature>
<dbReference type="EMBL" id="CAJVPZ010006819">
    <property type="protein sequence ID" value="CAG8578379.1"/>
    <property type="molecule type" value="Genomic_DNA"/>
</dbReference>
<feature type="non-terminal residue" evidence="3">
    <location>
        <position position="302"/>
    </location>
</feature>
<protein>
    <submittedName>
        <fullName evidence="3">15345_t:CDS:1</fullName>
    </submittedName>
</protein>
<dbReference type="OrthoDB" id="1918432at2759"/>
<dbReference type="SUPFAM" id="SSF52768">
    <property type="entry name" value="Arginase/deacetylase"/>
    <property type="match status" value="1"/>
</dbReference>
<evidence type="ECO:0000313" key="3">
    <source>
        <dbReference type="EMBL" id="CAG8578379.1"/>
    </source>
</evidence>
<dbReference type="InterPro" id="IPR000286">
    <property type="entry name" value="HDACs"/>
</dbReference>
<dbReference type="Proteomes" id="UP000789396">
    <property type="component" value="Unassembled WGS sequence"/>
</dbReference>
<dbReference type="InterPro" id="IPR023696">
    <property type="entry name" value="Ureohydrolase_dom_sf"/>
</dbReference>
<feature type="region of interest" description="Disordered" evidence="1">
    <location>
        <begin position="124"/>
        <end position="302"/>
    </location>
</feature>
<dbReference type="AlphaFoldDB" id="A0A9N9G5A5"/>
<feature type="compositionally biased region" description="Low complexity" evidence="1">
    <location>
        <begin position="223"/>
        <end position="232"/>
    </location>
</feature>
<gene>
    <name evidence="3" type="ORF">RFULGI_LOCUS5742</name>
</gene>